<reference evidence="1 2" key="1">
    <citation type="submission" date="2014-04" db="EMBL/GenBank/DDBJ databases">
        <title>Evolutionary Origins and Diversification of the Mycorrhizal Mutualists.</title>
        <authorList>
            <consortium name="DOE Joint Genome Institute"/>
            <consortium name="Mycorrhizal Genomics Consortium"/>
            <person name="Kohler A."/>
            <person name="Kuo A."/>
            <person name="Nagy L.G."/>
            <person name="Floudas D."/>
            <person name="Copeland A."/>
            <person name="Barry K.W."/>
            <person name="Cichocki N."/>
            <person name="Veneault-Fourrey C."/>
            <person name="LaButti K."/>
            <person name="Lindquist E.A."/>
            <person name="Lipzen A."/>
            <person name="Lundell T."/>
            <person name="Morin E."/>
            <person name="Murat C."/>
            <person name="Riley R."/>
            <person name="Ohm R."/>
            <person name="Sun H."/>
            <person name="Tunlid A."/>
            <person name="Henrissat B."/>
            <person name="Grigoriev I.V."/>
            <person name="Hibbett D.S."/>
            <person name="Martin F."/>
        </authorList>
    </citation>
    <scope>NUCLEOTIDE SEQUENCE [LARGE SCALE GENOMIC DNA]</scope>
    <source>
        <strain evidence="1 2">Koide BX008</strain>
    </source>
</reference>
<dbReference type="Proteomes" id="UP000054549">
    <property type="component" value="Unassembled WGS sequence"/>
</dbReference>
<keyword evidence="2" id="KW-1185">Reference proteome</keyword>
<dbReference type="EMBL" id="KN818480">
    <property type="protein sequence ID" value="KIL55728.1"/>
    <property type="molecule type" value="Genomic_DNA"/>
</dbReference>
<evidence type="ECO:0000313" key="1">
    <source>
        <dbReference type="EMBL" id="KIL55728.1"/>
    </source>
</evidence>
<proteinExistence type="predicted"/>
<evidence type="ECO:0000313" key="2">
    <source>
        <dbReference type="Proteomes" id="UP000054549"/>
    </source>
</evidence>
<dbReference type="AlphaFoldDB" id="A0A0C2WHX4"/>
<protein>
    <submittedName>
        <fullName evidence="1">Uncharacterized protein</fullName>
    </submittedName>
</protein>
<accession>A0A0C2WHX4</accession>
<name>A0A0C2WHX4_AMAMK</name>
<gene>
    <name evidence="1" type="ORF">M378DRAFT_173409</name>
</gene>
<sequence>MPTLTTLVNLGRKCVFKLYATGEGEASDNIDCYITHHFAWLRRQVLCDLCHSGTQS</sequence>
<dbReference type="InParanoid" id="A0A0C2WHX4"/>
<organism evidence="1 2">
    <name type="scientific">Amanita muscaria (strain Koide BX008)</name>
    <dbReference type="NCBI Taxonomy" id="946122"/>
    <lineage>
        <taxon>Eukaryota</taxon>
        <taxon>Fungi</taxon>
        <taxon>Dikarya</taxon>
        <taxon>Basidiomycota</taxon>
        <taxon>Agaricomycotina</taxon>
        <taxon>Agaricomycetes</taxon>
        <taxon>Agaricomycetidae</taxon>
        <taxon>Agaricales</taxon>
        <taxon>Pluteineae</taxon>
        <taxon>Amanitaceae</taxon>
        <taxon>Amanita</taxon>
    </lineage>
</organism>
<dbReference type="HOGENOM" id="CLU_202713_0_0_1"/>